<evidence type="ECO:0000313" key="2">
    <source>
        <dbReference type="Proteomes" id="UP000034894"/>
    </source>
</evidence>
<proteinExistence type="predicted"/>
<dbReference type="STRING" id="1618443.UV73_C0008G0021"/>
<organism evidence="1 2">
    <name type="scientific">Candidatus Gottesmanbacteria bacterium GW2011_GWA2_43_14</name>
    <dbReference type="NCBI Taxonomy" id="1618443"/>
    <lineage>
        <taxon>Bacteria</taxon>
        <taxon>Candidatus Gottesmaniibacteriota</taxon>
    </lineage>
</organism>
<comment type="caution">
    <text evidence="1">The sequence shown here is derived from an EMBL/GenBank/DDBJ whole genome shotgun (WGS) entry which is preliminary data.</text>
</comment>
<dbReference type="AlphaFoldDB" id="A0A0G1FR41"/>
<accession>A0A0G1FR41</accession>
<reference evidence="1 2" key="1">
    <citation type="journal article" date="2015" name="Nature">
        <title>rRNA introns, odd ribosomes, and small enigmatic genomes across a large radiation of phyla.</title>
        <authorList>
            <person name="Brown C.T."/>
            <person name="Hug L.A."/>
            <person name="Thomas B.C."/>
            <person name="Sharon I."/>
            <person name="Castelle C.J."/>
            <person name="Singh A."/>
            <person name="Wilkins M.J."/>
            <person name="Williams K.H."/>
            <person name="Banfield J.F."/>
        </authorList>
    </citation>
    <scope>NUCLEOTIDE SEQUENCE [LARGE SCALE GENOMIC DNA]</scope>
</reference>
<dbReference type="EMBL" id="LCFP01000008">
    <property type="protein sequence ID" value="KKS97501.1"/>
    <property type="molecule type" value="Genomic_DNA"/>
</dbReference>
<name>A0A0G1FR41_9BACT</name>
<evidence type="ECO:0000313" key="1">
    <source>
        <dbReference type="EMBL" id="KKS97501.1"/>
    </source>
</evidence>
<dbReference type="Proteomes" id="UP000034894">
    <property type="component" value="Unassembled WGS sequence"/>
</dbReference>
<sequence length="544" mass="61017">MVQQLEKALTSSAEITSGDPLLDRTARMFAGIVGVNFSRTHKLHHSLDTVGAAINGRAAAAPQEGNLLLRYGLIDHEDSMLDDPESSLISSPLVEFLRIADEIRVIEAHNQIFLNRKSIKDLEAEVVQIEAARKDSVFTVYKRHSRQIQSEEQKDDNPDPEAVLLEKLLSASNGNQMQPDGPSPISLGSTNYSPDILDEVAAEVSAISSSGIAEIAGIDNQIDILQQEKSLLTTTLGSLLDINRRLKTSEGREYYILCRQKRELLDTIPAFTQESREFFQLTSLIAFFQGVLDQKFTPKDIARHRSLDLKKTGENMLLQVHGNNSKGIKDLLEKMETVILENPAANQNLLNLFHRSLTETMRQMAKFQAANDGEIIKTAENGRPILYYLISVLENNGTYNRPDWQKKSWLVPKEYIVQGSVKRGLLIKTSADMETEELPNKGHIFALTINWGGMSLSADNSPTGEKGNIYWGDFTTVTSADLEAMHNWVTRWQLEKARQEVRDSLAKNGNNQSSSEKPVDFSVSKVITFQEFETLYNRMHGNFH</sequence>
<protein>
    <submittedName>
        <fullName evidence="1">Uncharacterized protein</fullName>
    </submittedName>
</protein>
<gene>
    <name evidence="1" type="ORF">UV73_C0008G0021</name>
</gene>